<feature type="domain" description="WDHD1/CFT4 second beta-propeller" evidence="8">
    <location>
        <begin position="408"/>
        <end position="684"/>
    </location>
</feature>
<evidence type="ECO:0000256" key="6">
    <source>
        <dbReference type="SAM" id="Coils"/>
    </source>
</evidence>
<keyword evidence="3" id="KW-0677">Repeat</keyword>
<dbReference type="GO" id="GO:0000278">
    <property type="term" value="P:mitotic cell cycle"/>
    <property type="evidence" value="ECO:0007669"/>
    <property type="project" value="TreeGrafter"/>
</dbReference>
<feature type="repeat" description="WD" evidence="5">
    <location>
        <begin position="130"/>
        <end position="171"/>
    </location>
</feature>
<dbReference type="Gene3D" id="2.130.10.10">
    <property type="entry name" value="YVTN repeat-like/Quinoprotein amine dehydrogenase"/>
    <property type="match status" value="2"/>
</dbReference>
<dbReference type="GO" id="GO:0006261">
    <property type="term" value="P:DNA-templated DNA replication"/>
    <property type="evidence" value="ECO:0007669"/>
    <property type="project" value="TreeGrafter"/>
</dbReference>
<evidence type="ECO:0000256" key="4">
    <source>
        <dbReference type="ARBA" id="ARBA00023242"/>
    </source>
</evidence>
<evidence type="ECO:0000256" key="7">
    <source>
        <dbReference type="SAM" id="MobiDB-lite"/>
    </source>
</evidence>
<accession>A0A811VAQ0</accession>
<keyword evidence="2 5" id="KW-0853">WD repeat</keyword>
<comment type="caution">
    <text evidence="11">The sequence shown here is derived from an EMBL/GenBank/DDBJ whole genome shotgun (WGS) entry which is preliminary data.</text>
</comment>
<dbReference type="InterPro" id="IPR036322">
    <property type="entry name" value="WD40_repeat_dom_sf"/>
</dbReference>
<dbReference type="Pfam" id="PF12341">
    <property type="entry name" value="Mcl1_mid"/>
    <property type="match status" value="1"/>
</dbReference>
<dbReference type="PROSITE" id="PS50294">
    <property type="entry name" value="WD_REPEATS_REGION"/>
    <property type="match status" value="2"/>
</dbReference>
<evidence type="ECO:0000313" key="11">
    <source>
        <dbReference type="EMBL" id="CAD7012051.1"/>
    </source>
</evidence>
<reference evidence="11" key="1">
    <citation type="submission" date="2020-11" db="EMBL/GenBank/DDBJ databases">
        <authorList>
            <person name="Whitehead M."/>
        </authorList>
    </citation>
    <scope>NUCLEOTIDE SEQUENCE</scope>
    <source>
        <strain evidence="11">EGII</strain>
    </source>
</reference>
<evidence type="ECO:0000256" key="1">
    <source>
        <dbReference type="ARBA" id="ARBA00004123"/>
    </source>
</evidence>
<dbReference type="PROSITE" id="PS50082">
    <property type="entry name" value="WD_REPEATS_2"/>
    <property type="match status" value="2"/>
</dbReference>
<dbReference type="Pfam" id="PF20946">
    <property type="entry name" value="Ctf4_C"/>
    <property type="match status" value="1"/>
</dbReference>
<sequence>MAYERSSLRYAHTNGYTSLTFTEDDESIITCGSDGDIRVWKGIDDDDPSSTCLGEFVMCIAHSSKRLLASTDRNTVQSYTYPELESDGTLMRFTAPVTCLRVHEKYIAAGSDDTNIKVLKSDDNKSEMHLQGHSGPVLALDICHKGELLASIAGDGYLKIWKLSEEGAEVKSIAGLPKINSFENAEHFGTPSFEPQNSKSLAYVHGKEIIVLNTDTWEVKFTLSDDRVKGEYTCCRFSKDGQYLAAGTDKGEISVYDFMRKQALKTEPPSSECQAITCISWNAAGSELAYCDVTGQLGTLFRTKGSNGAVFADGEAEEVDFGDIEFNNEDNDDLISGSGFDGVDENHIGGDDDDDDGISIERLKSQVMRNAVGYSDGQEENTRDSLPKSMHSEIEPQVHVKTFKQQPAFQPGATPTHLEHRYLVWNDVGIVTAHTEGADGSLDVEFHDASVHHSLHIPNYSNHNMASLSASVLALSAENATKLVCIALAASGNKEWSVSFPDCESTEALVATNKLVGVATSMQFLRLFTVMGTQREIISIPGPVVALAGHEDRILVVYHSAPPGTLQQHLSAMLIQTAGMQLRTQHLPVPLTPERRLTWLGFSDCGSPVFSDSMGLIQLYSLKSKCWYPICDTLKQSQSVSNNYFVIAVSERSQIIQAVLCRGSSYPMTNPRPMTQELTVQLPVCDADVEKSELEDTLVRASIMNVDNADKTIKETAIKLFALACRTEVEMRAKELIETIACPELLLLAVKYASKLGRIHLSDRLSELMPQLEEQNQRERQELQEFEQQHNTTFSPLVRSQSPSLGHSSMSGNRIAPKAMELTHARRASLKRFAMSNSPVTFGKKSMIMSTAERIASPTPTPANSETIESQENIPDNNVEKLDANSDELKDVTRTPLNAVNPFAAKRKHSEVDSTNKGGVLINGGKLKIAKK</sequence>
<evidence type="ECO:0000256" key="5">
    <source>
        <dbReference type="PROSITE-ProRule" id="PRU00221"/>
    </source>
</evidence>
<comment type="subcellular location">
    <subcellularLocation>
        <location evidence="1">Nucleus</location>
    </subcellularLocation>
</comment>
<feature type="compositionally biased region" description="Polar residues" evidence="7">
    <location>
        <begin position="862"/>
        <end position="876"/>
    </location>
</feature>
<proteinExistence type="predicted"/>
<feature type="repeat" description="WD" evidence="5">
    <location>
        <begin position="9"/>
        <end position="41"/>
    </location>
</feature>
<evidence type="ECO:0000259" key="8">
    <source>
        <dbReference type="Pfam" id="PF12341"/>
    </source>
</evidence>
<dbReference type="SMART" id="SM00320">
    <property type="entry name" value="WD40"/>
    <property type="match status" value="4"/>
</dbReference>
<keyword evidence="4" id="KW-0539">Nucleus</keyword>
<evidence type="ECO:0000259" key="9">
    <source>
        <dbReference type="Pfam" id="PF20946"/>
    </source>
</evidence>
<protein>
    <submittedName>
        <fullName evidence="11">(Mediterranean fruit fly) hypothetical protein</fullName>
    </submittedName>
</protein>
<evidence type="ECO:0000313" key="12">
    <source>
        <dbReference type="Proteomes" id="UP000606786"/>
    </source>
</evidence>
<feature type="domain" description="WDHD1/CFT4 helical bundle" evidence="9">
    <location>
        <begin position="704"/>
        <end position="773"/>
    </location>
</feature>
<feature type="domain" description="WDHD1 first WD40" evidence="10">
    <location>
        <begin position="9"/>
        <end position="299"/>
    </location>
</feature>
<dbReference type="InterPro" id="IPR057646">
    <property type="entry name" value="WD40_WDHD1_1st"/>
</dbReference>
<dbReference type="EMBL" id="CAJHJT010000056">
    <property type="protein sequence ID" value="CAD7012051.1"/>
    <property type="molecule type" value="Genomic_DNA"/>
</dbReference>
<dbReference type="PANTHER" id="PTHR19932:SF10">
    <property type="entry name" value="WD REPEAT AND HMG-BOX DNA-BINDING PROTEIN 1"/>
    <property type="match status" value="1"/>
</dbReference>
<dbReference type="InterPro" id="IPR022100">
    <property type="entry name" value="WDHD1/CFT4_beta-prop_2nd"/>
</dbReference>
<evidence type="ECO:0000259" key="10">
    <source>
        <dbReference type="Pfam" id="PF24817"/>
    </source>
</evidence>
<organism evidence="11 12">
    <name type="scientific">Ceratitis capitata</name>
    <name type="common">Mediterranean fruit fly</name>
    <name type="synonym">Tephritis capitata</name>
    <dbReference type="NCBI Taxonomy" id="7213"/>
    <lineage>
        <taxon>Eukaryota</taxon>
        <taxon>Metazoa</taxon>
        <taxon>Ecdysozoa</taxon>
        <taxon>Arthropoda</taxon>
        <taxon>Hexapoda</taxon>
        <taxon>Insecta</taxon>
        <taxon>Pterygota</taxon>
        <taxon>Neoptera</taxon>
        <taxon>Endopterygota</taxon>
        <taxon>Diptera</taxon>
        <taxon>Brachycera</taxon>
        <taxon>Muscomorpha</taxon>
        <taxon>Tephritoidea</taxon>
        <taxon>Tephritidae</taxon>
        <taxon>Ceratitis</taxon>
        <taxon>Ceratitis</taxon>
    </lineage>
</organism>
<name>A0A811VAQ0_CERCA</name>
<dbReference type="OrthoDB" id="427368at2759"/>
<dbReference type="GO" id="GO:0006281">
    <property type="term" value="P:DNA repair"/>
    <property type="evidence" value="ECO:0007669"/>
    <property type="project" value="TreeGrafter"/>
</dbReference>
<dbReference type="InterPro" id="IPR048591">
    <property type="entry name" value="WDHD1/CFT4_hel"/>
</dbReference>
<dbReference type="SUPFAM" id="SSF50978">
    <property type="entry name" value="WD40 repeat-like"/>
    <property type="match status" value="1"/>
</dbReference>
<dbReference type="InterPro" id="IPR001680">
    <property type="entry name" value="WD40_rpt"/>
</dbReference>
<keyword evidence="6" id="KW-0175">Coiled coil</keyword>
<feature type="region of interest" description="Disordered" evidence="7">
    <location>
        <begin position="856"/>
        <end position="878"/>
    </location>
</feature>
<dbReference type="InterPro" id="IPR015943">
    <property type="entry name" value="WD40/YVTN_repeat-like_dom_sf"/>
</dbReference>
<evidence type="ECO:0000256" key="3">
    <source>
        <dbReference type="ARBA" id="ARBA00022737"/>
    </source>
</evidence>
<dbReference type="PANTHER" id="PTHR19932">
    <property type="entry name" value="WD REPEAT AND HMG-BOX DNA BINDING PROTEIN"/>
    <property type="match status" value="1"/>
</dbReference>
<dbReference type="GO" id="GO:0043596">
    <property type="term" value="C:nuclear replication fork"/>
    <property type="evidence" value="ECO:0007669"/>
    <property type="project" value="TreeGrafter"/>
</dbReference>
<dbReference type="GO" id="GO:0003682">
    <property type="term" value="F:chromatin binding"/>
    <property type="evidence" value="ECO:0007669"/>
    <property type="project" value="TreeGrafter"/>
</dbReference>
<dbReference type="Pfam" id="PF24817">
    <property type="entry name" value="WD40_WDHD1_1st"/>
    <property type="match status" value="1"/>
</dbReference>
<dbReference type="Proteomes" id="UP000606786">
    <property type="component" value="Unassembled WGS sequence"/>
</dbReference>
<feature type="coiled-coil region" evidence="6">
    <location>
        <begin position="762"/>
        <end position="789"/>
    </location>
</feature>
<gene>
    <name evidence="11" type="ORF">CCAP1982_LOCUS20153</name>
</gene>
<dbReference type="AlphaFoldDB" id="A0A811VAQ0"/>
<evidence type="ECO:0000256" key="2">
    <source>
        <dbReference type="ARBA" id="ARBA00022574"/>
    </source>
</evidence>
<keyword evidence="12" id="KW-1185">Reference proteome</keyword>